<dbReference type="EC" id="3.1.3.48" evidence="2"/>
<proteinExistence type="inferred from homology"/>
<accession>A0AA35XG78</accession>
<evidence type="ECO:0000256" key="5">
    <source>
        <dbReference type="SAM" id="MobiDB-lite"/>
    </source>
</evidence>
<dbReference type="InterPro" id="IPR029021">
    <property type="entry name" value="Prot-tyrosine_phosphatase-like"/>
</dbReference>
<keyword evidence="4" id="KW-0904">Protein phosphatase</keyword>
<dbReference type="InterPro" id="IPR036873">
    <property type="entry name" value="Rhodanese-like_dom_sf"/>
</dbReference>
<dbReference type="PROSITE" id="PS50206">
    <property type="entry name" value="RHODANESE_3"/>
    <property type="match status" value="1"/>
</dbReference>
<evidence type="ECO:0000313" key="8">
    <source>
        <dbReference type="Proteomes" id="UP001174909"/>
    </source>
</evidence>
<evidence type="ECO:0000259" key="6">
    <source>
        <dbReference type="PROSITE" id="PS50206"/>
    </source>
</evidence>
<feature type="region of interest" description="Disordered" evidence="5">
    <location>
        <begin position="1"/>
        <end position="21"/>
    </location>
</feature>
<dbReference type="InterPro" id="IPR020422">
    <property type="entry name" value="TYR_PHOSPHATASE_DUAL_dom"/>
</dbReference>
<dbReference type="Gene3D" id="3.90.190.10">
    <property type="entry name" value="Protein tyrosine phosphatase superfamily"/>
    <property type="match status" value="1"/>
</dbReference>
<dbReference type="GO" id="GO:0005737">
    <property type="term" value="C:cytoplasm"/>
    <property type="evidence" value="ECO:0007669"/>
    <property type="project" value="TreeGrafter"/>
</dbReference>
<comment type="similarity">
    <text evidence="1">Belongs to the protein-tyrosine phosphatase family. Non-receptor class dual specificity subfamily.</text>
</comment>
<dbReference type="PANTHER" id="PTHR10159">
    <property type="entry name" value="DUAL SPECIFICITY PROTEIN PHOSPHATASE"/>
    <property type="match status" value="1"/>
</dbReference>
<dbReference type="SUPFAM" id="SSF52799">
    <property type="entry name" value="(Phosphotyrosine protein) phosphatases II"/>
    <property type="match status" value="1"/>
</dbReference>
<dbReference type="GO" id="GO:0043409">
    <property type="term" value="P:negative regulation of MAPK cascade"/>
    <property type="evidence" value="ECO:0007669"/>
    <property type="project" value="TreeGrafter"/>
</dbReference>
<dbReference type="SMART" id="SM00450">
    <property type="entry name" value="RHOD"/>
    <property type="match status" value="1"/>
</dbReference>
<evidence type="ECO:0000256" key="1">
    <source>
        <dbReference type="ARBA" id="ARBA00008601"/>
    </source>
</evidence>
<keyword evidence="3" id="KW-0378">Hydrolase</keyword>
<dbReference type="Proteomes" id="UP001174909">
    <property type="component" value="Unassembled WGS sequence"/>
</dbReference>
<dbReference type="Gene3D" id="3.40.250.10">
    <property type="entry name" value="Rhodanese-like domain"/>
    <property type="match status" value="1"/>
</dbReference>
<dbReference type="SUPFAM" id="SSF52821">
    <property type="entry name" value="Rhodanese/Cell cycle control phosphatase"/>
    <property type="match status" value="1"/>
</dbReference>
<sequence length="353" mass="40479">MSPETTSAVEEQPATADGSSLLRTVGPDDVFNLPLYEHHLVMDIRPSHEYSRGHMATAVSFPYPPLQTLEEERERLLIDFIHSYVKRYMRPENPSPVLLYGDNSPAARFHSEWLARRLERIQRERKAVSTYVPQTLSLEEPGFDYFEHFCLTIADSAKEIWILECSYEDFAAEYSFLCGHVDFMTMEPLPHRITKHIFLGSRVIPLTHAALCVRLGITHMIVSRHQPIDWGELRDISVLTCDVRDSNTQAMMECWTACVRFIGEIESNGRGGRVLVMLFGRSRSASVVLAHLVMSRGMSLDEAWGVLRGKCWHLIDKSLAYEDQLKEWERGTTLSYNYVHTLQLLCIILCTLN</sequence>
<dbReference type="EMBL" id="CASHTH010004343">
    <property type="protein sequence ID" value="CAI8056274.1"/>
    <property type="molecule type" value="Genomic_DNA"/>
</dbReference>
<dbReference type="SMART" id="SM00195">
    <property type="entry name" value="DSPc"/>
    <property type="match status" value="1"/>
</dbReference>
<organism evidence="7 8">
    <name type="scientific">Geodia barretti</name>
    <name type="common">Barrett's horny sponge</name>
    <dbReference type="NCBI Taxonomy" id="519541"/>
    <lineage>
        <taxon>Eukaryota</taxon>
        <taxon>Metazoa</taxon>
        <taxon>Porifera</taxon>
        <taxon>Demospongiae</taxon>
        <taxon>Heteroscleromorpha</taxon>
        <taxon>Tetractinellida</taxon>
        <taxon>Astrophorina</taxon>
        <taxon>Geodiidae</taxon>
        <taxon>Geodia</taxon>
    </lineage>
</organism>
<protein>
    <recommendedName>
        <fullName evidence="2">protein-tyrosine-phosphatase</fullName>
        <ecNumber evidence="2">3.1.3.48</ecNumber>
    </recommendedName>
</protein>
<dbReference type="AlphaFoldDB" id="A0AA35XG78"/>
<evidence type="ECO:0000256" key="2">
    <source>
        <dbReference type="ARBA" id="ARBA00013064"/>
    </source>
</evidence>
<dbReference type="InterPro" id="IPR000340">
    <property type="entry name" value="Dual-sp_phosphatase_cat-dom"/>
</dbReference>
<evidence type="ECO:0000313" key="7">
    <source>
        <dbReference type="EMBL" id="CAI8056274.1"/>
    </source>
</evidence>
<comment type="caution">
    <text evidence="7">The sequence shown here is derived from an EMBL/GenBank/DDBJ whole genome shotgun (WGS) entry which is preliminary data.</text>
</comment>
<gene>
    <name evidence="7" type="ORF">GBAR_LOCUS30661</name>
</gene>
<dbReference type="InterPro" id="IPR001763">
    <property type="entry name" value="Rhodanese-like_dom"/>
</dbReference>
<name>A0AA35XG78_GEOBA</name>
<evidence type="ECO:0000256" key="3">
    <source>
        <dbReference type="ARBA" id="ARBA00022801"/>
    </source>
</evidence>
<keyword evidence="8" id="KW-1185">Reference proteome</keyword>
<evidence type="ECO:0000256" key="4">
    <source>
        <dbReference type="ARBA" id="ARBA00022912"/>
    </source>
</evidence>
<reference evidence="7" key="1">
    <citation type="submission" date="2023-03" db="EMBL/GenBank/DDBJ databases">
        <authorList>
            <person name="Steffen K."/>
            <person name="Cardenas P."/>
        </authorList>
    </citation>
    <scope>NUCLEOTIDE SEQUENCE</scope>
</reference>
<dbReference type="CDD" id="cd14498">
    <property type="entry name" value="DSP"/>
    <property type="match status" value="1"/>
</dbReference>
<dbReference type="Pfam" id="PF00782">
    <property type="entry name" value="DSPc"/>
    <property type="match status" value="1"/>
</dbReference>
<dbReference type="GO" id="GO:0004725">
    <property type="term" value="F:protein tyrosine phosphatase activity"/>
    <property type="evidence" value="ECO:0007669"/>
    <property type="project" value="UniProtKB-EC"/>
</dbReference>
<feature type="domain" description="Rhodanese" evidence="6">
    <location>
        <begin position="35"/>
        <end position="179"/>
    </location>
</feature>
<dbReference type="PANTHER" id="PTHR10159:SF519">
    <property type="entry name" value="DUAL SPECIFICITY PROTEIN PHOSPHATASE MPK3"/>
    <property type="match status" value="1"/>
</dbReference>